<dbReference type="PROSITE" id="PS50011">
    <property type="entry name" value="PROTEIN_KINASE_DOM"/>
    <property type="match status" value="1"/>
</dbReference>
<dbReference type="EMBL" id="ML119171">
    <property type="protein sequence ID" value="RPB07946.1"/>
    <property type="molecule type" value="Genomic_DNA"/>
</dbReference>
<dbReference type="Proteomes" id="UP000277580">
    <property type="component" value="Unassembled WGS sequence"/>
</dbReference>
<organism evidence="9 10">
    <name type="scientific">Morchella conica CCBAS932</name>
    <dbReference type="NCBI Taxonomy" id="1392247"/>
    <lineage>
        <taxon>Eukaryota</taxon>
        <taxon>Fungi</taxon>
        <taxon>Dikarya</taxon>
        <taxon>Ascomycota</taxon>
        <taxon>Pezizomycotina</taxon>
        <taxon>Pezizomycetes</taxon>
        <taxon>Pezizales</taxon>
        <taxon>Morchellaceae</taxon>
        <taxon>Morchella</taxon>
    </lineage>
</organism>
<sequence>MPLRLTTVQLSDDPAHDSWKLKATIDINMIRERTTEGEVIWERGQSLGSGGHGEVFLLTRRDSDREYFRAVKAIPKESHKNNSKRITRELSALINLQKFPDHFVSFHGWHHDIANETFYIAMEYLAGGDLHRYIQQDLSRAKENCGVIIKQILDALVVMHEMRICHRDLKPPNVLIASVSPLHLKLADFGISKSTNPAVSCMVSKGIGSAMYMAPELHASVRCKRGDARYTTTVDMWALGAIAHEVFTGIPPFCMPIHGETLTDHSELGSTRGGLCFAPSASTKGNVTLDHKAYWDYYGSTPLNFPDDLLDKAYAPPNLVRFIKELMKVDPEARPNARQALASRWMLESMGVAMDENYQIPQLTSSRMVGLDGGCRASGQSFEPDEFSDGSWRLNTKEASPKTYIKRIEYFPPSKPNII</sequence>
<dbReference type="InterPro" id="IPR017441">
    <property type="entry name" value="Protein_kinase_ATP_BS"/>
</dbReference>
<dbReference type="InterPro" id="IPR050205">
    <property type="entry name" value="CDPK_Ser/Thr_kinases"/>
</dbReference>
<evidence type="ECO:0000256" key="1">
    <source>
        <dbReference type="ARBA" id="ARBA00022527"/>
    </source>
</evidence>
<accession>A0A3N4KBR8</accession>
<dbReference type="GO" id="GO:0005524">
    <property type="term" value="F:ATP binding"/>
    <property type="evidence" value="ECO:0007669"/>
    <property type="project" value="UniProtKB-UniRule"/>
</dbReference>
<dbReference type="SUPFAM" id="SSF56112">
    <property type="entry name" value="Protein kinase-like (PK-like)"/>
    <property type="match status" value="1"/>
</dbReference>
<dbReference type="InterPro" id="IPR011009">
    <property type="entry name" value="Kinase-like_dom_sf"/>
</dbReference>
<dbReference type="PROSITE" id="PS00107">
    <property type="entry name" value="PROTEIN_KINASE_ATP"/>
    <property type="match status" value="1"/>
</dbReference>
<evidence type="ECO:0000256" key="4">
    <source>
        <dbReference type="ARBA" id="ARBA00022777"/>
    </source>
</evidence>
<evidence type="ECO:0000256" key="7">
    <source>
        <dbReference type="RuleBase" id="RU000304"/>
    </source>
</evidence>
<dbReference type="OrthoDB" id="4772757at2759"/>
<comment type="similarity">
    <text evidence="7">Belongs to the protein kinase superfamily.</text>
</comment>
<evidence type="ECO:0000313" key="9">
    <source>
        <dbReference type="EMBL" id="RPB07946.1"/>
    </source>
</evidence>
<dbReference type="STRING" id="1392247.A0A3N4KBR8"/>
<keyword evidence="10" id="KW-1185">Reference proteome</keyword>
<dbReference type="InterPro" id="IPR000719">
    <property type="entry name" value="Prot_kinase_dom"/>
</dbReference>
<dbReference type="Pfam" id="PF00069">
    <property type="entry name" value="Pkinase"/>
    <property type="match status" value="1"/>
</dbReference>
<keyword evidence="5 6" id="KW-0067">ATP-binding</keyword>
<dbReference type="Gene3D" id="1.10.510.10">
    <property type="entry name" value="Transferase(Phosphotransferase) domain 1"/>
    <property type="match status" value="1"/>
</dbReference>
<dbReference type="AlphaFoldDB" id="A0A3N4KBR8"/>
<keyword evidence="2" id="KW-0808">Transferase</keyword>
<proteinExistence type="inferred from homology"/>
<dbReference type="InParanoid" id="A0A3N4KBR8"/>
<evidence type="ECO:0000256" key="6">
    <source>
        <dbReference type="PROSITE-ProRule" id="PRU10141"/>
    </source>
</evidence>
<evidence type="ECO:0000256" key="3">
    <source>
        <dbReference type="ARBA" id="ARBA00022741"/>
    </source>
</evidence>
<dbReference type="InterPro" id="IPR008271">
    <property type="entry name" value="Ser/Thr_kinase_AS"/>
</dbReference>
<keyword evidence="3 6" id="KW-0547">Nucleotide-binding</keyword>
<evidence type="ECO:0000256" key="2">
    <source>
        <dbReference type="ARBA" id="ARBA00022679"/>
    </source>
</evidence>
<dbReference type="PROSITE" id="PS00108">
    <property type="entry name" value="PROTEIN_KINASE_ST"/>
    <property type="match status" value="1"/>
</dbReference>
<evidence type="ECO:0000313" key="10">
    <source>
        <dbReference type="Proteomes" id="UP000277580"/>
    </source>
</evidence>
<feature type="binding site" evidence="6">
    <location>
        <position position="72"/>
    </location>
    <ligand>
        <name>ATP</name>
        <dbReference type="ChEBI" id="CHEBI:30616"/>
    </ligand>
</feature>
<evidence type="ECO:0000256" key="5">
    <source>
        <dbReference type="ARBA" id="ARBA00022840"/>
    </source>
</evidence>
<dbReference type="SMART" id="SM00220">
    <property type="entry name" value="S_TKc"/>
    <property type="match status" value="1"/>
</dbReference>
<keyword evidence="1 7" id="KW-0723">Serine/threonine-protein kinase</keyword>
<protein>
    <submittedName>
        <fullName evidence="9">Kinase-like protein</fullName>
    </submittedName>
</protein>
<gene>
    <name evidence="9" type="ORF">P167DRAFT_578717</name>
</gene>
<dbReference type="GO" id="GO:0004674">
    <property type="term" value="F:protein serine/threonine kinase activity"/>
    <property type="evidence" value="ECO:0007669"/>
    <property type="project" value="UniProtKB-KW"/>
</dbReference>
<dbReference type="Gene3D" id="3.30.200.20">
    <property type="entry name" value="Phosphorylase Kinase, domain 1"/>
    <property type="match status" value="1"/>
</dbReference>
<dbReference type="PANTHER" id="PTHR24349">
    <property type="entry name" value="SERINE/THREONINE-PROTEIN KINASE"/>
    <property type="match status" value="1"/>
</dbReference>
<reference evidence="9 10" key="1">
    <citation type="journal article" date="2018" name="Nat. Ecol. Evol.">
        <title>Pezizomycetes genomes reveal the molecular basis of ectomycorrhizal truffle lifestyle.</title>
        <authorList>
            <person name="Murat C."/>
            <person name="Payen T."/>
            <person name="Noel B."/>
            <person name="Kuo A."/>
            <person name="Morin E."/>
            <person name="Chen J."/>
            <person name="Kohler A."/>
            <person name="Krizsan K."/>
            <person name="Balestrini R."/>
            <person name="Da Silva C."/>
            <person name="Montanini B."/>
            <person name="Hainaut M."/>
            <person name="Levati E."/>
            <person name="Barry K.W."/>
            <person name="Belfiori B."/>
            <person name="Cichocki N."/>
            <person name="Clum A."/>
            <person name="Dockter R.B."/>
            <person name="Fauchery L."/>
            <person name="Guy J."/>
            <person name="Iotti M."/>
            <person name="Le Tacon F."/>
            <person name="Lindquist E.A."/>
            <person name="Lipzen A."/>
            <person name="Malagnac F."/>
            <person name="Mello A."/>
            <person name="Molinier V."/>
            <person name="Miyauchi S."/>
            <person name="Poulain J."/>
            <person name="Riccioni C."/>
            <person name="Rubini A."/>
            <person name="Sitrit Y."/>
            <person name="Splivallo R."/>
            <person name="Traeger S."/>
            <person name="Wang M."/>
            <person name="Zifcakova L."/>
            <person name="Wipf D."/>
            <person name="Zambonelli A."/>
            <person name="Paolocci F."/>
            <person name="Nowrousian M."/>
            <person name="Ottonello S."/>
            <person name="Baldrian P."/>
            <person name="Spatafora J.W."/>
            <person name="Henrissat B."/>
            <person name="Nagy L.G."/>
            <person name="Aury J.M."/>
            <person name="Wincker P."/>
            <person name="Grigoriev I.V."/>
            <person name="Bonfante P."/>
            <person name="Martin F.M."/>
        </authorList>
    </citation>
    <scope>NUCLEOTIDE SEQUENCE [LARGE SCALE GENOMIC DNA]</scope>
    <source>
        <strain evidence="9 10">CCBAS932</strain>
    </source>
</reference>
<evidence type="ECO:0000259" key="8">
    <source>
        <dbReference type="PROSITE" id="PS50011"/>
    </source>
</evidence>
<feature type="domain" description="Protein kinase" evidence="8">
    <location>
        <begin position="41"/>
        <end position="346"/>
    </location>
</feature>
<name>A0A3N4KBR8_9PEZI</name>
<keyword evidence="4 9" id="KW-0418">Kinase</keyword>